<dbReference type="GO" id="GO:0016020">
    <property type="term" value="C:membrane"/>
    <property type="evidence" value="ECO:0007669"/>
    <property type="project" value="UniProtKB-SubCell"/>
</dbReference>
<keyword evidence="4 7" id="KW-1133">Transmembrane helix</keyword>
<gene>
    <name evidence="8" type="ORF">V1264_014239</name>
</gene>
<feature type="transmembrane region" description="Helical" evidence="7">
    <location>
        <begin position="84"/>
        <end position="102"/>
    </location>
</feature>
<dbReference type="EMBL" id="JBAMIC010000003">
    <property type="protein sequence ID" value="KAK7110352.1"/>
    <property type="molecule type" value="Genomic_DNA"/>
</dbReference>
<feature type="transmembrane region" description="Helical" evidence="7">
    <location>
        <begin position="303"/>
        <end position="324"/>
    </location>
</feature>
<feature type="transmembrane region" description="Helical" evidence="7">
    <location>
        <begin position="123"/>
        <end position="147"/>
    </location>
</feature>
<feature type="transmembrane region" description="Helical" evidence="7">
    <location>
        <begin position="331"/>
        <end position="349"/>
    </location>
</feature>
<evidence type="ECO:0008006" key="10">
    <source>
        <dbReference type="Google" id="ProtNLM"/>
    </source>
</evidence>
<protein>
    <recommendedName>
        <fullName evidence="10">Solute carrier family 23 member 2</fullName>
    </recommendedName>
</protein>
<organism evidence="8 9">
    <name type="scientific">Littorina saxatilis</name>
    <dbReference type="NCBI Taxonomy" id="31220"/>
    <lineage>
        <taxon>Eukaryota</taxon>
        <taxon>Metazoa</taxon>
        <taxon>Spiralia</taxon>
        <taxon>Lophotrochozoa</taxon>
        <taxon>Mollusca</taxon>
        <taxon>Gastropoda</taxon>
        <taxon>Caenogastropoda</taxon>
        <taxon>Littorinimorpha</taxon>
        <taxon>Littorinoidea</taxon>
        <taxon>Littorinidae</taxon>
        <taxon>Littorina</taxon>
    </lineage>
</organism>
<dbReference type="PANTHER" id="PTHR11119">
    <property type="entry name" value="XANTHINE-URACIL / VITAMIN C PERMEASE FAMILY MEMBER"/>
    <property type="match status" value="1"/>
</dbReference>
<evidence type="ECO:0000256" key="2">
    <source>
        <dbReference type="ARBA" id="ARBA00008821"/>
    </source>
</evidence>
<dbReference type="Proteomes" id="UP001374579">
    <property type="component" value="Unassembled WGS sequence"/>
</dbReference>
<feature type="compositionally biased region" description="Polar residues" evidence="6">
    <location>
        <begin position="479"/>
        <end position="488"/>
    </location>
</feature>
<keyword evidence="5 7" id="KW-0472">Membrane</keyword>
<dbReference type="AlphaFoldDB" id="A0AAN9BRM3"/>
<evidence type="ECO:0000256" key="7">
    <source>
        <dbReference type="SAM" id="Phobius"/>
    </source>
</evidence>
<comment type="subcellular location">
    <subcellularLocation>
        <location evidence="1">Membrane</location>
        <topology evidence="1">Multi-pass membrane protein</topology>
    </subcellularLocation>
</comment>
<dbReference type="Pfam" id="PF00860">
    <property type="entry name" value="Xan_ur_permease"/>
    <property type="match status" value="1"/>
</dbReference>
<evidence type="ECO:0000256" key="5">
    <source>
        <dbReference type="ARBA" id="ARBA00023136"/>
    </source>
</evidence>
<comment type="similarity">
    <text evidence="2">Belongs to the nucleobase:cation symporter-2 (NCS2) (TC 2.A.40) family.</text>
</comment>
<dbReference type="InterPro" id="IPR006043">
    <property type="entry name" value="NCS2"/>
</dbReference>
<feature type="region of interest" description="Disordered" evidence="6">
    <location>
        <begin position="459"/>
        <end position="488"/>
    </location>
</feature>
<keyword evidence="9" id="KW-1185">Reference proteome</keyword>
<name>A0AAN9BRM3_9CAEN</name>
<sequence length="488" mass="52038">MMQLDQWKCPAPEEVQEGGDAAWEVRIREIQGNLLVASVIQVVLGGTGMVGLLLRFIGPVTIAPTIALIGMGFTSAVTDFAEKHWGVAAFTAAMVLLFSLWLGKLRVPVPSYSKENGCHLTRFPVFIVVSVLLAVGLGWLLCLILTVSDALPTNSTEPAYRARTDISLNVVNTAPWFKFPYPFQFGMPTVSLAGFFGMFLATMSSILESMGDYYAAARVSGAPPPPQHAVNRGIAIEGLSSVISGMIGAGHATTSYSGNVAAIAVTRIASRRVFQVAGVILVLLGVLTKFGAVMTLIPDPVIGGLNAVLLGTLIAVGIATLHFVDMNSPRNVTVIGLTFMLGLAIPQWVNAKPGRINTGDEKADQVLMVLLGTPMFVGGLLGAILDNLAPGTGEERGFTKFQQKMTSHTGPLTEQQKADEQSDVALTYDLPLVSACLRRIRCCAYVPFLPSFKGFFAPKSEKDENEKPVAANGKAVGYENQTYEGDSL</sequence>
<feature type="transmembrane region" description="Helical" evidence="7">
    <location>
        <begin position="181"/>
        <end position="201"/>
    </location>
</feature>
<evidence type="ECO:0000256" key="3">
    <source>
        <dbReference type="ARBA" id="ARBA00022692"/>
    </source>
</evidence>
<feature type="transmembrane region" description="Helical" evidence="7">
    <location>
        <begin position="369"/>
        <end position="389"/>
    </location>
</feature>
<proteinExistence type="inferred from homology"/>
<dbReference type="GO" id="GO:0022857">
    <property type="term" value="F:transmembrane transporter activity"/>
    <property type="evidence" value="ECO:0007669"/>
    <property type="project" value="InterPro"/>
</dbReference>
<comment type="caution">
    <text evidence="8">The sequence shown here is derived from an EMBL/GenBank/DDBJ whole genome shotgun (WGS) entry which is preliminary data.</text>
</comment>
<evidence type="ECO:0000313" key="8">
    <source>
        <dbReference type="EMBL" id="KAK7110352.1"/>
    </source>
</evidence>
<evidence type="ECO:0000256" key="4">
    <source>
        <dbReference type="ARBA" id="ARBA00022989"/>
    </source>
</evidence>
<feature type="transmembrane region" description="Helical" evidence="7">
    <location>
        <begin position="276"/>
        <end position="297"/>
    </location>
</feature>
<reference evidence="8 9" key="1">
    <citation type="submission" date="2024-02" db="EMBL/GenBank/DDBJ databases">
        <title>Chromosome-scale genome assembly of the rough periwinkle Littorina saxatilis.</title>
        <authorList>
            <person name="De Jode A."/>
            <person name="Faria R."/>
            <person name="Formenti G."/>
            <person name="Sims Y."/>
            <person name="Smith T.P."/>
            <person name="Tracey A."/>
            <person name="Wood J.M.D."/>
            <person name="Zagrodzka Z.B."/>
            <person name="Johannesson K."/>
            <person name="Butlin R.K."/>
            <person name="Leder E.H."/>
        </authorList>
    </citation>
    <scope>NUCLEOTIDE SEQUENCE [LARGE SCALE GENOMIC DNA]</scope>
    <source>
        <strain evidence="8">Snail1</strain>
        <tissue evidence="8">Muscle</tissue>
    </source>
</reference>
<evidence type="ECO:0000256" key="6">
    <source>
        <dbReference type="SAM" id="MobiDB-lite"/>
    </source>
</evidence>
<feature type="transmembrane region" description="Helical" evidence="7">
    <location>
        <begin position="61"/>
        <end position="78"/>
    </location>
</feature>
<evidence type="ECO:0000313" key="9">
    <source>
        <dbReference type="Proteomes" id="UP001374579"/>
    </source>
</evidence>
<keyword evidence="3 7" id="KW-0812">Transmembrane</keyword>
<evidence type="ECO:0000256" key="1">
    <source>
        <dbReference type="ARBA" id="ARBA00004141"/>
    </source>
</evidence>
<accession>A0AAN9BRM3</accession>